<name>E2Q744_STRCL</name>
<keyword evidence="2" id="KW-1185">Reference proteome</keyword>
<dbReference type="GO" id="GO:0004427">
    <property type="term" value="F:inorganic diphosphate phosphatase activity"/>
    <property type="evidence" value="ECO:0007669"/>
    <property type="project" value="UniProtKB-EC"/>
</dbReference>
<dbReference type="GO" id="GO:0005737">
    <property type="term" value="C:cytoplasm"/>
    <property type="evidence" value="ECO:0007669"/>
    <property type="project" value="InterPro"/>
</dbReference>
<dbReference type="GO" id="GO:0006796">
    <property type="term" value="P:phosphate-containing compound metabolic process"/>
    <property type="evidence" value="ECO:0007669"/>
    <property type="project" value="InterPro"/>
</dbReference>
<gene>
    <name evidence="1" type="ORF">SCLAV_0215</name>
</gene>
<sequence>MTSSSGTSSSGSAPRGQRYFTHLDDLCDSARLVVDRPRDSRHPRVPQAVYPVDYGYLDGTTSGDGEGVDVFRGSARGAGVVGVFLTADLVKRDVEVKVLLDCTEDEIDRIRWLLDEVLGIGGLLVRRDDMPPV</sequence>
<evidence type="ECO:0000313" key="1">
    <source>
        <dbReference type="EMBL" id="EFG05291.1"/>
    </source>
</evidence>
<dbReference type="KEGG" id="sclf:BB341_26685"/>
<dbReference type="SUPFAM" id="SSF50324">
    <property type="entry name" value="Inorganic pyrophosphatase"/>
    <property type="match status" value="1"/>
</dbReference>
<dbReference type="STRING" id="1901.BB341_26685"/>
<dbReference type="GO" id="GO:0000287">
    <property type="term" value="F:magnesium ion binding"/>
    <property type="evidence" value="ECO:0007669"/>
    <property type="project" value="InterPro"/>
</dbReference>
<reference evidence="1 2" key="1">
    <citation type="journal article" date="2010" name="Genome Biol. Evol.">
        <title>The sequence of a 1.8-mb bacterial linear plasmid reveals a rich evolutionary reservoir of secondary metabolic pathways.</title>
        <authorList>
            <person name="Medema M.H."/>
            <person name="Trefzer A."/>
            <person name="Kovalchuk A."/>
            <person name="van den Berg M."/>
            <person name="Mueller U."/>
            <person name="Heijne W."/>
            <person name="Wu L."/>
            <person name="Alam M.T."/>
            <person name="Ronning C.M."/>
            <person name="Nierman W.C."/>
            <person name="Bovenberg R.A.L."/>
            <person name="Breitling R."/>
            <person name="Takano E."/>
        </authorList>
    </citation>
    <scope>NUCLEOTIDE SEQUENCE [LARGE SCALE GENOMIC DNA]</scope>
    <source>
        <strain evidence="2">ATCC 27064 / DSM 738 / JCM 4710 / NBRC 13307 / NCIMB 12785 / NRRL 3585 / VKM Ac-602</strain>
    </source>
</reference>
<dbReference type="GeneID" id="93733076"/>
<dbReference type="RefSeq" id="WP_003959352.1">
    <property type="nucleotide sequence ID" value="NZ_CM000913.1"/>
</dbReference>
<dbReference type="AlphaFoldDB" id="E2Q744"/>
<organism evidence="1 2">
    <name type="scientific">Streptomyces clavuligerus</name>
    <dbReference type="NCBI Taxonomy" id="1901"/>
    <lineage>
        <taxon>Bacteria</taxon>
        <taxon>Bacillati</taxon>
        <taxon>Actinomycetota</taxon>
        <taxon>Actinomycetes</taxon>
        <taxon>Kitasatosporales</taxon>
        <taxon>Streptomycetaceae</taxon>
        <taxon>Streptomyces</taxon>
    </lineage>
</organism>
<evidence type="ECO:0000313" key="2">
    <source>
        <dbReference type="Proteomes" id="UP000002357"/>
    </source>
</evidence>
<keyword evidence="1" id="KW-0378">Hydrolase</keyword>
<accession>E2Q744</accession>
<dbReference type="Proteomes" id="UP000002357">
    <property type="component" value="Chromosome"/>
</dbReference>
<dbReference type="InterPro" id="IPR036649">
    <property type="entry name" value="Pyrophosphatase_sf"/>
</dbReference>
<dbReference type="EMBL" id="CM000913">
    <property type="protein sequence ID" value="EFG05291.1"/>
    <property type="molecule type" value="Genomic_DNA"/>
</dbReference>
<dbReference type="eggNOG" id="COG0221">
    <property type="taxonomic scope" value="Bacteria"/>
</dbReference>
<dbReference type="EC" id="3.6.1.1" evidence="1"/>
<proteinExistence type="predicted"/>
<protein>
    <submittedName>
        <fullName evidence="1">Inorganic pyrophosphatase-related protein</fullName>
        <ecNumber evidence="1">3.6.1.1</ecNumber>
    </submittedName>
</protein>